<feature type="region of interest" description="Disordered" evidence="3">
    <location>
        <begin position="521"/>
        <end position="544"/>
    </location>
</feature>
<dbReference type="AlphaFoldDB" id="A0A371E1E0"/>
<dbReference type="SMART" id="SM00498">
    <property type="entry name" value="FH2"/>
    <property type="match status" value="1"/>
</dbReference>
<dbReference type="OrthoDB" id="1668162at2759"/>
<evidence type="ECO:0000313" key="7">
    <source>
        <dbReference type="Proteomes" id="UP000257109"/>
    </source>
</evidence>
<protein>
    <recommendedName>
        <fullName evidence="2">Formin-like protein</fullName>
    </recommendedName>
</protein>
<accession>A0A371E1E0</accession>
<keyword evidence="7" id="KW-1185">Reference proteome</keyword>
<reference evidence="6" key="1">
    <citation type="submission" date="2018-05" db="EMBL/GenBank/DDBJ databases">
        <title>Draft genome of Mucuna pruriens seed.</title>
        <authorList>
            <person name="Nnadi N.E."/>
            <person name="Vos R."/>
            <person name="Hasami M.H."/>
            <person name="Devisetty U.K."/>
            <person name="Aguiy J.C."/>
        </authorList>
    </citation>
    <scope>NUCLEOTIDE SEQUENCE [LARGE SCALE GENOMIC DNA]</scope>
    <source>
        <strain evidence="6">JCA_2017</strain>
    </source>
</reference>
<feature type="compositionally biased region" description="Pro residues" evidence="3">
    <location>
        <begin position="188"/>
        <end position="204"/>
    </location>
</feature>
<evidence type="ECO:0000256" key="2">
    <source>
        <dbReference type="RuleBase" id="RU361260"/>
    </source>
</evidence>
<keyword evidence="4" id="KW-0812">Transmembrane</keyword>
<feature type="transmembrane region" description="Helical" evidence="4">
    <location>
        <begin position="7"/>
        <end position="29"/>
    </location>
</feature>
<dbReference type="GO" id="GO:0051015">
    <property type="term" value="F:actin filament binding"/>
    <property type="evidence" value="ECO:0007669"/>
    <property type="project" value="InterPro"/>
</dbReference>
<proteinExistence type="inferred from homology"/>
<evidence type="ECO:0000256" key="3">
    <source>
        <dbReference type="SAM" id="MobiDB-lite"/>
    </source>
</evidence>
<dbReference type="STRING" id="157652.A0A371E1E0"/>
<dbReference type="GO" id="GO:0045010">
    <property type="term" value="P:actin nucleation"/>
    <property type="evidence" value="ECO:0007669"/>
    <property type="project" value="InterPro"/>
</dbReference>
<dbReference type="InterPro" id="IPR027643">
    <property type="entry name" value="Formin-like_plant"/>
</dbReference>
<dbReference type="SUPFAM" id="SSF101447">
    <property type="entry name" value="Formin homology 2 domain (FH2 domain)"/>
    <property type="match status" value="1"/>
</dbReference>
<keyword evidence="4" id="KW-1133">Transmembrane helix</keyword>
<evidence type="ECO:0000313" key="6">
    <source>
        <dbReference type="EMBL" id="RDX58541.1"/>
    </source>
</evidence>
<feature type="non-terminal residue" evidence="6">
    <location>
        <position position="1"/>
    </location>
</feature>
<feature type="region of interest" description="Disordered" evidence="3">
    <location>
        <begin position="154"/>
        <end position="221"/>
    </location>
</feature>
<evidence type="ECO:0000256" key="1">
    <source>
        <dbReference type="ARBA" id="ARBA00025793"/>
    </source>
</evidence>
<dbReference type="PANTHER" id="PTHR23213:SF273">
    <property type="entry name" value="FORMIN-LIKE PROTEIN"/>
    <property type="match status" value="1"/>
</dbReference>
<dbReference type="PROSITE" id="PS51444">
    <property type="entry name" value="FH2"/>
    <property type="match status" value="1"/>
</dbReference>
<dbReference type="EMBL" id="QJKJ01017381">
    <property type="protein sequence ID" value="RDX58541.1"/>
    <property type="molecule type" value="Genomic_DNA"/>
</dbReference>
<dbReference type="PANTHER" id="PTHR23213">
    <property type="entry name" value="FORMIN-RELATED"/>
    <property type="match status" value="1"/>
</dbReference>
<name>A0A371E1E0_MUCPR</name>
<dbReference type="InterPro" id="IPR042201">
    <property type="entry name" value="FH2_Formin_sf"/>
</dbReference>
<keyword evidence="4" id="KW-0472">Membrane</keyword>
<comment type="caution">
    <text evidence="6">The sequence shown here is derived from an EMBL/GenBank/DDBJ whole genome shotgun (WGS) entry which is preliminary data.</text>
</comment>
<gene>
    <name evidence="6" type="primary">FH16</name>
    <name evidence="6" type="ORF">CR513_62134</name>
</gene>
<dbReference type="Pfam" id="PF02181">
    <property type="entry name" value="FH2"/>
    <property type="match status" value="1"/>
</dbReference>
<evidence type="ECO:0000256" key="4">
    <source>
        <dbReference type="SAM" id="Phobius"/>
    </source>
</evidence>
<dbReference type="InterPro" id="IPR015425">
    <property type="entry name" value="FH2_Formin"/>
</dbReference>
<dbReference type="Gene3D" id="1.20.58.2220">
    <property type="entry name" value="Formin, FH2 domain"/>
    <property type="match status" value="1"/>
</dbReference>
<dbReference type="Proteomes" id="UP000257109">
    <property type="component" value="Unassembled WGS sequence"/>
</dbReference>
<organism evidence="6 7">
    <name type="scientific">Mucuna pruriens</name>
    <name type="common">Velvet bean</name>
    <name type="synonym">Dolichos pruriens</name>
    <dbReference type="NCBI Taxonomy" id="157652"/>
    <lineage>
        <taxon>Eukaryota</taxon>
        <taxon>Viridiplantae</taxon>
        <taxon>Streptophyta</taxon>
        <taxon>Embryophyta</taxon>
        <taxon>Tracheophyta</taxon>
        <taxon>Spermatophyta</taxon>
        <taxon>Magnoliopsida</taxon>
        <taxon>eudicotyledons</taxon>
        <taxon>Gunneridae</taxon>
        <taxon>Pentapetalae</taxon>
        <taxon>rosids</taxon>
        <taxon>fabids</taxon>
        <taxon>Fabales</taxon>
        <taxon>Fabaceae</taxon>
        <taxon>Papilionoideae</taxon>
        <taxon>50 kb inversion clade</taxon>
        <taxon>NPAAA clade</taxon>
        <taxon>indigoferoid/millettioid clade</taxon>
        <taxon>Phaseoleae</taxon>
        <taxon>Mucuna</taxon>
    </lineage>
</organism>
<feature type="domain" description="FH2" evidence="5">
    <location>
        <begin position="263"/>
        <end position="701"/>
    </location>
</feature>
<feature type="compositionally biased region" description="Pro residues" evidence="3">
    <location>
        <begin position="165"/>
        <end position="174"/>
    </location>
</feature>
<evidence type="ECO:0000259" key="5">
    <source>
        <dbReference type="PROSITE" id="PS51444"/>
    </source>
</evidence>
<comment type="similarity">
    <text evidence="1">Belongs to the formin-like family. Class-I subfamily.</text>
</comment>
<sequence length="728" mass="81039">MSVPFQAIAIAVAATAAAMLLFGVMFFYFQKFVLSGCHHRHKVETSFLREAQVDLEDIKKVGGNMKGLLVEENGIDILYMMETEGRQFKTRFPNRRYNPSYEDEEEKGTDIMVQRSKRIKPQEVTDSLLCETPGPGLIDHENLVKPLSQVSSLPCSVSASLPPTQHQPPLPLPSLPQTSLLILEKKTLPPPPPPPPPPAPPSFPPRMKVPKAPPLLSSPIMNREGVVSPPKTSGFISLLKPPLPPKEKANIENTTEAMIGESSRGNGANQTRLKPLYWDKVVANVDHSTVWDQISDGSLFDYELMETLFGYSTNNQIHEKNRCLSTSAKSNTTTPTQLFILDPRKSQNIAIVLRSLAISRKGILDAVHDGQGLSAETLERLTKIAPTQEEEAKITQFSGIPDKLADAESFLYHILREVPTAFIRLKALLFRSSYGCEVIQLKEHLKTLEMGCNEMKTSGLLLKFLEAILKAGNRMNAGTSRGNAHGFNLSALKKLSDVKSTDGKTSLLHFIAEQVAQFEGRQQANNQKQGSIGETSNTSGTYSDNPIQQEAFKEYLMLGLPVLGGLRDELYEVKKAASIEHQNFVSMYSTLNAYVTEIRQIVTSCGKSERGGFIKVMKGFVEECEVELKVVREEQTRVMELVKKTNEYYLTGVSKENTSNPFQLFVTVKEFVDMVDEVCIELRRKLEAVSTPPLSPLKRVPLRFPNFDLHFLPSMSGATYSSQSEDDF</sequence>